<comment type="caution">
    <text evidence="1">The sequence shown here is derived from an EMBL/GenBank/DDBJ whole genome shotgun (WGS) entry which is preliminary data.</text>
</comment>
<proteinExistence type="predicted"/>
<evidence type="ECO:0000313" key="1">
    <source>
        <dbReference type="EMBL" id="PVU95408.1"/>
    </source>
</evidence>
<name>A0A2T9YST8_9FUNG</name>
<gene>
    <name evidence="1" type="ORF">BB561_001838</name>
</gene>
<evidence type="ECO:0000313" key="2">
    <source>
        <dbReference type="Proteomes" id="UP000245383"/>
    </source>
</evidence>
<dbReference type="Proteomes" id="UP000245383">
    <property type="component" value="Unassembled WGS sequence"/>
</dbReference>
<sequence>MPICTNCLVQRPGEICTDCINARVLLLSSKHYNNDIPLEEYIQNQNFKSSSIFQLDLYQARSQLQALKKKVLEKKALLEEVKELSLAIGLPLLKDFDLKALRKNKAIAEASTKNKFFGVNSFLKFVSVNSKEDNLDTCLKVLGYIWVDDIPWIDLNATLDISIEECNSMLSAVTCCTNLFYDYMDFRLPFQIIHTNNKYYITSNWTKGRLKYPLYIEESYANMAEFIVGLAMFICNNTYVNNRVGIKIEQNSLGSIVKNLQKLLSVFINTSYKPRSRFSFLADFNVLINQAARVVYKDNWNHQISSLGVYRILLEDSIWKDVDCSFIDDSWDFV</sequence>
<dbReference type="AlphaFoldDB" id="A0A2T9YST8"/>
<organism evidence="1 2">
    <name type="scientific">Smittium simulii</name>
    <dbReference type="NCBI Taxonomy" id="133385"/>
    <lineage>
        <taxon>Eukaryota</taxon>
        <taxon>Fungi</taxon>
        <taxon>Fungi incertae sedis</taxon>
        <taxon>Zoopagomycota</taxon>
        <taxon>Kickxellomycotina</taxon>
        <taxon>Harpellomycetes</taxon>
        <taxon>Harpellales</taxon>
        <taxon>Legeriomycetaceae</taxon>
        <taxon>Smittium</taxon>
    </lineage>
</organism>
<dbReference type="EMBL" id="MBFR01000057">
    <property type="protein sequence ID" value="PVU95408.1"/>
    <property type="molecule type" value="Genomic_DNA"/>
</dbReference>
<dbReference type="OrthoDB" id="10479273at2759"/>
<keyword evidence="2" id="KW-1185">Reference proteome</keyword>
<accession>A0A2T9YST8</accession>
<protein>
    <submittedName>
        <fullName evidence="1">Uncharacterized protein</fullName>
    </submittedName>
</protein>
<reference evidence="1 2" key="1">
    <citation type="journal article" date="2018" name="MBio">
        <title>Comparative Genomics Reveals the Core Gene Toolbox for the Fungus-Insect Symbiosis.</title>
        <authorList>
            <person name="Wang Y."/>
            <person name="Stata M."/>
            <person name="Wang W."/>
            <person name="Stajich J.E."/>
            <person name="White M.M."/>
            <person name="Moncalvo J.M."/>
        </authorList>
    </citation>
    <scope>NUCLEOTIDE SEQUENCE [LARGE SCALE GENOMIC DNA]</scope>
    <source>
        <strain evidence="1 2">SWE-8-4</strain>
    </source>
</reference>